<sequence length="265" mass="27172">MVASVYHLADVPPIGARGVLAGPEGRHAVTVRRTVTGEHIVLSDGRGTLATVEVTGTARDTLDFVVDDVRTVPAPTPPVTVVQALPKSDRAELAVESATEAGVDVVVPWQASRCVSRWSGPKAEKGVTKWRHAALAAAKQSRRALFPEVTDLASTADVLDLVAGCVRDGGVALALHESAREPLADAGLRAATRIVLVVGPEGGLSDEELAALSEAGARPTVLGPTVLRTSTAASVALGAIGVLTDRWSGGSPLAVPVPPSAHPTE</sequence>
<evidence type="ECO:0000313" key="16">
    <source>
        <dbReference type="Proteomes" id="UP000182054"/>
    </source>
</evidence>
<keyword evidence="7 12" id="KW-0489">Methyltransferase</keyword>
<comment type="subcellular location">
    <subcellularLocation>
        <location evidence="1 12">Cytoplasm</location>
    </subcellularLocation>
</comment>
<evidence type="ECO:0000256" key="7">
    <source>
        <dbReference type="ARBA" id="ARBA00022603"/>
    </source>
</evidence>
<dbReference type="RefSeq" id="WP_068361780.1">
    <property type="nucleotide sequence ID" value="NZ_FOJN01000001.1"/>
</dbReference>
<protein>
    <recommendedName>
        <fullName evidence="4 12">Ribosomal RNA small subunit methyltransferase E</fullName>
        <ecNumber evidence="3 12">2.1.1.193</ecNumber>
    </recommendedName>
</protein>
<evidence type="ECO:0000256" key="8">
    <source>
        <dbReference type="ARBA" id="ARBA00022679"/>
    </source>
</evidence>
<feature type="domain" description="Ribosomal RNA small subunit methyltransferase E methyltransferase" evidence="13">
    <location>
        <begin position="77"/>
        <end position="240"/>
    </location>
</feature>
<evidence type="ECO:0000256" key="6">
    <source>
        <dbReference type="ARBA" id="ARBA00022552"/>
    </source>
</evidence>
<dbReference type="EC" id="2.1.1.193" evidence="3 12"/>
<dbReference type="PIRSF" id="PIRSF015601">
    <property type="entry name" value="MTase_slr0722"/>
    <property type="match status" value="1"/>
</dbReference>
<evidence type="ECO:0000259" key="13">
    <source>
        <dbReference type="Pfam" id="PF04452"/>
    </source>
</evidence>
<proteinExistence type="inferred from homology"/>
<dbReference type="NCBIfam" id="TIGR00046">
    <property type="entry name" value="RsmE family RNA methyltransferase"/>
    <property type="match status" value="1"/>
</dbReference>
<feature type="domain" description="Ribosomal RNA small subunit methyltransferase E PUA-like" evidence="14">
    <location>
        <begin position="21"/>
        <end position="66"/>
    </location>
</feature>
<dbReference type="AlphaFoldDB" id="A0A1I0SI67"/>
<evidence type="ECO:0000256" key="3">
    <source>
        <dbReference type="ARBA" id="ARBA00012328"/>
    </source>
</evidence>
<dbReference type="InterPro" id="IPR046886">
    <property type="entry name" value="RsmE_MTase_dom"/>
</dbReference>
<name>A0A1I0SI67_9NOCA</name>
<dbReference type="InterPro" id="IPR006700">
    <property type="entry name" value="RsmE"/>
</dbReference>
<evidence type="ECO:0000259" key="14">
    <source>
        <dbReference type="Pfam" id="PF20260"/>
    </source>
</evidence>
<accession>A0A1I0SI67</accession>
<dbReference type="GO" id="GO:0070475">
    <property type="term" value="P:rRNA base methylation"/>
    <property type="evidence" value="ECO:0007669"/>
    <property type="project" value="TreeGrafter"/>
</dbReference>
<dbReference type="GO" id="GO:0005737">
    <property type="term" value="C:cytoplasm"/>
    <property type="evidence" value="ECO:0007669"/>
    <property type="project" value="UniProtKB-SubCell"/>
</dbReference>
<evidence type="ECO:0000256" key="5">
    <source>
        <dbReference type="ARBA" id="ARBA00022490"/>
    </source>
</evidence>
<evidence type="ECO:0000256" key="10">
    <source>
        <dbReference type="ARBA" id="ARBA00025699"/>
    </source>
</evidence>
<dbReference type="SUPFAM" id="SSF75217">
    <property type="entry name" value="alpha/beta knot"/>
    <property type="match status" value="1"/>
</dbReference>
<evidence type="ECO:0000256" key="1">
    <source>
        <dbReference type="ARBA" id="ARBA00004496"/>
    </source>
</evidence>
<keyword evidence="9 12" id="KW-0949">S-adenosyl-L-methionine</keyword>
<dbReference type="EMBL" id="FOJN01000001">
    <property type="protein sequence ID" value="SFA39215.1"/>
    <property type="molecule type" value="Genomic_DNA"/>
</dbReference>
<dbReference type="GO" id="GO:0070042">
    <property type="term" value="F:rRNA (uridine-N3-)-methyltransferase activity"/>
    <property type="evidence" value="ECO:0007669"/>
    <property type="project" value="TreeGrafter"/>
</dbReference>
<dbReference type="NCBIfam" id="NF008693">
    <property type="entry name" value="PRK11713.2-3"/>
    <property type="match status" value="1"/>
</dbReference>
<comment type="catalytic activity">
    <reaction evidence="11 12">
        <text>uridine(1498) in 16S rRNA + S-adenosyl-L-methionine = N(3)-methyluridine(1498) in 16S rRNA + S-adenosyl-L-homocysteine + H(+)</text>
        <dbReference type="Rhea" id="RHEA:42920"/>
        <dbReference type="Rhea" id="RHEA-COMP:10283"/>
        <dbReference type="Rhea" id="RHEA-COMP:10284"/>
        <dbReference type="ChEBI" id="CHEBI:15378"/>
        <dbReference type="ChEBI" id="CHEBI:57856"/>
        <dbReference type="ChEBI" id="CHEBI:59789"/>
        <dbReference type="ChEBI" id="CHEBI:65315"/>
        <dbReference type="ChEBI" id="CHEBI:74502"/>
        <dbReference type="EC" id="2.1.1.193"/>
    </reaction>
</comment>
<dbReference type="Proteomes" id="UP000182054">
    <property type="component" value="Unassembled WGS sequence"/>
</dbReference>
<keyword evidence="5 12" id="KW-0963">Cytoplasm</keyword>
<evidence type="ECO:0000256" key="2">
    <source>
        <dbReference type="ARBA" id="ARBA00005528"/>
    </source>
</evidence>
<dbReference type="CDD" id="cd18084">
    <property type="entry name" value="RsmE-like"/>
    <property type="match status" value="1"/>
</dbReference>
<dbReference type="Pfam" id="PF04452">
    <property type="entry name" value="Methyltrans_RNA"/>
    <property type="match status" value="1"/>
</dbReference>
<gene>
    <name evidence="15" type="ORF">SAMN05444374_101268</name>
</gene>
<dbReference type="FunFam" id="3.40.1280.10:FF:000023">
    <property type="entry name" value="Ribosomal RNA small subunit methyltransferase E"/>
    <property type="match status" value="1"/>
</dbReference>
<organism evidence="15 16">
    <name type="scientific">Rhodococcoides kroppenstedtii</name>
    <dbReference type="NCBI Taxonomy" id="293050"/>
    <lineage>
        <taxon>Bacteria</taxon>
        <taxon>Bacillati</taxon>
        <taxon>Actinomycetota</taxon>
        <taxon>Actinomycetes</taxon>
        <taxon>Mycobacteriales</taxon>
        <taxon>Nocardiaceae</taxon>
        <taxon>Rhodococcoides</taxon>
    </lineage>
</organism>
<dbReference type="InterPro" id="IPR029026">
    <property type="entry name" value="tRNA_m1G_MTases_N"/>
</dbReference>
<dbReference type="PANTHER" id="PTHR30027">
    <property type="entry name" value="RIBOSOMAL RNA SMALL SUBUNIT METHYLTRANSFERASE E"/>
    <property type="match status" value="1"/>
</dbReference>
<keyword evidence="8 12" id="KW-0808">Transferase</keyword>
<dbReference type="InterPro" id="IPR015947">
    <property type="entry name" value="PUA-like_sf"/>
</dbReference>
<comment type="similarity">
    <text evidence="2 12">Belongs to the RNA methyltransferase RsmE family.</text>
</comment>
<evidence type="ECO:0000313" key="15">
    <source>
        <dbReference type="EMBL" id="SFA39215.1"/>
    </source>
</evidence>
<dbReference type="Pfam" id="PF20260">
    <property type="entry name" value="PUA_4"/>
    <property type="match status" value="1"/>
</dbReference>
<dbReference type="PANTHER" id="PTHR30027:SF3">
    <property type="entry name" value="16S RRNA (URACIL(1498)-N(3))-METHYLTRANSFERASE"/>
    <property type="match status" value="1"/>
</dbReference>
<dbReference type="Gene3D" id="2.40.240.20">
    <property type="entry name" value="Hypothetical PUA domain-like, domain 1"/>
    <property type="match status" value="1"/>
</dbReference>
<dbReference type="InterPro" id="IPR029028">
    <property type="entry name" value="Alpha/beta_knot_MTases"/>
</dbReference>
<keyword evidence="6 12" id="KW-0698">rRNA processing</keyword>
<evidence type="ECO:0000256" key="11">
    <source>
        <dbReference type="ARBA" id="ARBA00047944"/>
    </source>
</evidence>
<evidence type="ECO:0000256" key="12">
    <source>
        <dbReference type="PIRNR" id="PIRNR015601"/>
    </source>
</evidence>
<evidence type="ECO:0000256" key="4">
    <source>
        <dbReference type="ARBA" id="ARBA00013673"/>
    </source>
</evidence>
<evidence type="ECO:0000256" key="9">
    <source>
        <dbReference type="ARBA" id="ARBA00022691"/>
    </source>
</evidence>
<dbReference type="Gene3D" id="3.40.1280.10">
    <property type="match status" value="1"/>
</dbReference>
<reference evidence="15 16" key="1">
    <citation type="submission" date="2016-10" db="EMBL/GenBank/DDBJ databases">
        <authorList>
            <person name="de Groot N.N."/>
        </authorList>
    </citation>
    <scope>NUCLEOTIDE SEQUENCE [LARGE SCALE GENOMIC DNA]</scope>
    <source>
        <strain evidence="15 16">DSM 44908</strain>
    </source>
</reference>
<dbReference type="SUPFAM" id="SSF88697">
    <property type="entry name" value="PUA domain-like"/>
    <property type="match status" value="1"/>
</dbReference>
<dbReference type="OrthoDB" id="9808126at2"/>
<dbReference type="GeneID" id="85484332"/>
<comment type="function">
    <text evidence="10 12">Specifically methylates the N3 position of the uracil ring of uridine 1498 (m3U1498) in 16S rRNA. Acts on the fully assembled 30S ribosomal subunit.</text>
</comment>
<dbReference type="InterPro" id="IPR046887">
    <property type="entry name" value="RsmE_PUA-like"/>
</dbReference>